<accession>A0A8H3M053</accession>
<dbReference type="AlphaFoldDB" id="A0A8H3M053"/>
<dbReference type="OrthoDB" id="2444321at2759"/>
<name>A0A8H3M053_9GLOM</name>
<dbReference type="EMBL" id="BLAL01000234">
    <property type="protein sequence ID" value="GES94288.1"/>
    <property type="molecule type" value="Genomic_DNA"/>
</dbReference>
<feature type="region of interest" description="Disordered" evidence="1">
    <location>
        <begin position="1"/>
        <end position="38"/>
    </location>
</feature>
<proteinExistence type="predicted"/>
<protein>
    <recommendedName>
        <fullName evidence="4">BED-type domain-containing protein</fullName>
    </recommendedName>
</protein>
<evidence type="ECO:0000313" key="2">
    <source>
        <dbReference type="EMBL" id="GES94288.1"/>
    </source>
</evidence>
<evidence type="ECO:0008006" key="4">
    <source>
        <dbReference type="Google" id="ProtNLM"/>
    </source>
</evidence>
<feature type="compositionally biased region" description="Basic and acidic residues" evidence="1">
    <location>
        <begin position="28"/>
        <end position="38"/>
    </location>
</feature>
<sequence>MSVFMFYPDTDADSDQDSFTPLSTQSSKDQKKQKSNKNDSELVYCKICEYELSGLHKKPYAYTRKGENTSSMISHLRDKYGITKDNFTDFLDEHREI</sequence>
<dbReference type="Proteomes" id="UP000615446">
    <property type="component" value="Unassembled WGS sequence"/>
</dbReference>
<evidence type="ECO:0000313" key="3">
    <source>
        <dbReference type="Proteomes" id="UP000615446"/>
    </source>
</evidence>
<comment type="caution">
    <text evidence="2">The sequence shown here is derived from an EMBL/GenBank/DDBJ whole genome shotgun (WGS) entry which is preliminary data.</text>
</comment>
<gene>
    <name evidence="2" type="ORF">RCL2_002103000</name>
</gene>
<reference evidence="2" key="1">
    <citation type="submission" date="2019-10" db="EMBL/GenBank/DDBJ databases">
        <title>Conservation and host-specific expression of non-tandemly repeated heterogenous ribosome RNA gene in arbuscular mycorrhizal fungi.</title>
        <authorList>
            <person name="Maeda T."/>
            <person name="Kobayashi Y."/>
            <person name="Nakagawa T."/>
            <person name="Ezawa T."/>
            <person name="Yamaguchi K."/>
            <person name="Bino T."/>
            <person name="Nishimoto Y."/>
            <person name="Shigenobu S."/>
            <person name="Kawaguchi M."/>
        </authorList>
    </citation>
    <scope>NUCLEOTIDE SEQUENCE</scope>
    <source>
        <strain evidence="2">HR1</strain>
    </source>
</reference>
<evidence type="ECO:0000256" key="1">
    <source>
        <dbReference type="SAM" id="MobiDB-lite"/>
    </source>
</evidence>
<organism evidence="2 3">
    <name type="scientific">Rhizophagus clarus</name>
    <dbReference type="NCBI Taxonomy" id="94130"/>
    <lineage>
        <taxon>Eukaryota</taxon>
        <taxon>Fungi</taxon>
        <taxon>Fungi incertae sedis</taxon>
        <taxon>Mucoromycota</taxon>
        <taxon>Glomeromycotina</taxon>
        <taxon>Glomeromycetes</taxon>
        <taxon>Glomerales</taxon>
        <taxon>Glomeraceae</taxon>
        <taxon>Rhizophagus</taxon>
    </lineage>
</organism>